<protein>
    <submittedName>
        <fullName evidence="1">Uncharacterized protein</fullName>
    </submittedName>
</protein>
<reference evidence="1 2" key="1">
    <citation type="submission" date="2016-11" db="EMBL/GenBank/DDBJ databases">
        <authorList>
            <person name="Jaros S."/>
            <person name="Januszkiewicz K."/>
            <person name="Wedrychowicz H."/>
        </authorList>
    </citation>
    <scope>NUCLEOTIDE SEQUENCE [LARGE SCALE GENOMIC DNA]</scope>
    <source>
        <strain evidence="1 2">DSM 9705</strain>
    </source>
</reference>
<dbReference type="Proteomes" id="UP000184139">
    <property type="component" value="Unassembled WGS sequence"/>
</dbReference>
<dbReference type="OrthoDB" id="5432540at2"/>
<sequence>MMGCQSNFSLGKYIITVSEYGALAWTTNATFGRTRSGSCSVVGNILILLSCEEKALGYLRLEFQRNQMKLPVWDFSRYYCLSLDLNSTGKRNNSTEACIEDLALNYDHRPPAYEEPGLYRLDRYEICVDPYGGISWTTIDGSGKAARGSAAIDSGILLLKPKHDIIDTGPARLFYSKLRSMPSWQRTDLWGYEASLRSCAARSRGSAGSARAILGRLFSRRTVF</sequence>
<name>A0A1M5S1B3_9BACT</name>
<dbReference type="RefSeq" id="WP_143165865.1">
    <property type="nucleotide sequence ID" value="NZ_FQXS01000001.1"/>
</dbReference>
<gene>
    <name evidence="1" type="ORF">SAMN02745124_00111</name>
</gene>
<dbReference type="EMBL" id="FQXS01000001">
    <property type="protein sequence ID" value="SHH32215.1"/>
    <property type="molecule type" value="Genomic_DNA"/>
</dbReference>
<proteinExistence type="predicted"/>
<accession>A0A1M5S1B3</accession>
<dbReference type="AlphaFoldDB" id="A0A1M5S1B3"/>
<keyword evidence="2" id="KW-1185">Reference proteome</keyword>
<evidence type="ECO:0000313" key="2">
    <source>
        <dbReference type="Proteomes" id="UP000184139"/>
    </source>
</evidence>
<organism evidence="1 2">
    <name type="scientific">Desulfofustis glycolicus DSM 9705</name>
    <dbReference type="NCBI Taxonomy" id="1121409"/>
    <lineage>
        <taxon>Bacteria</taxon>
        <taxon>Pseudomonadati</taxon>
        <taxon>Thermodesulfobacteriota</taxon>
        <taxon>Desulfobulbia</taxon>
        <taxon>Desulfobulbales</taxon>
        <taxon>Desulfocapsaceae</taxon>
        <taxon>Desulfofustis</taxon>
    </lineage>
</organism>
<evidence type="ECO:0000313" key="1">
    <source>
        <dbReference type="EMBL" id="SHH32215.1"/>
    </source>
</evidence>